<dbReference type="AlphaFoldDB" id="A0AB39NKF6"/>
<proteinExistence type="predicted"/>
<dbReference type="EMBL" id="CP163433">
    <property type="protein sequence ID" value="XDQ18326.1"/>
    <property type="molecule type" value="Genomic_DNA"/>
</dbReference>
<reference evidence="1" key="1">
    <citation type="submission" date="2024-07" db="EMBL/GenBank/DDBJ databases">
        <authorList>
            <person name="Yu S.T."/>
        </authorList>
    </citation>
    <scope>NUCLEOTIDE SEQUENCE</scope>
    <source>
        <strain evidence="1">R17</strain>
    </source>
</reference>
<sequence length="44" mass="4478">MTDHQDTGRAPETLSTALPDLLTGVHTLGAPAGRLGHMTGLPVA</sequence>
<protein>
    <submittedName>
        <fullName evidence="1">Uncharacterized protein</fullName>
    </submittedName>
</protein>
<dbReference type="RefSeq" id="WP_267459660.1">
    <property type="nucleotide sequence ID" value="NZ_CP163433.1"/>
</dbReference>
<gene>
    <name evidence="1" type="ORF">AB5J48_09235</name>
</gene>
<dbReference type="GeneID" id="303249797"/>
<organism evidence="1">
    <name type="scientific">Streptomyces sp. R17</name>
    <dbReference type="NCBI Taxonomy" id="3238626"/>
    <lineage>
        <taxon>Bacteria</taxon>
        <taxon>Bacillati</taxon>
        <taxon>Actinomycetota</taxon>
        <taxon>Actinomycetes</taxon>
        <taxon>Kitasatosporales</taxon>
        <taxon>Streptomycetaceae</taxon>
        <taxon>Streptomyces</taxon>
    </lineage>
</organism>
<evidence type="ECO:0000313" key="1">
    <source>
        <dbReference type="EMBL" id="XDQ18326.1"/>
    </source>
</evidence>
<accession>A0AB39NKF6</accession>
<name>A0AB39NKF6_9ACTN</name>